<keyword evidence="13" id="KW-0238">DNA-binding</keyword>
<comment type="catalytic activity">
    <reaction evidence="1">
        <text>S-ubiquitinyl-[E2 ubiquitin-conjugating enzyme]-L-cysteine + [acceptor protein]-L-lysine = [E2 ubiquitin-conjugating enzyme]-L-cysteine + N(6)-ubiquitinyl-[acceptor protein]-L-lysine.</text>
        <dbReference type="EC" id="2.3.2.27"/>
    </reaction>
</comment>
<evidence type="ECO:0000256" key="10">
    <source>
        <dbReference type="ARBA" id="ARBA00022771"/>
    </source>
</evidence>
<dbReference type="EC" id="2.3.2.27" evidence="5"/>
<dbReference type="InterPro" id="IPR001841">
    <property type="entry name" value="Znf_RING"/>
</dbReference>
<keyword evidence="15" id="KW-0539">Nucleus</keyword>
<evidence type="ECO:0000256" key="6">
    <source>
        <dbReference type="ARBA" id="ARBA00015551"/>
    </source>
</evidence>
<evidence type="ECO:0000256" key="4">
    <source>
        <dbReference type="ARBA" id="ARBA00009506"/>
    </source>
</evidence>
<evidence type="ECO:0000259" key="22">
    <source>
        <dbReference type="PROSITE" id="PS50800"/>
    </source>
</evidence>
<name>A0A0W0F0Z5_MONRR</name>
<evidence type="ECO:0000256" key="5">
    <source>
        <dbReference type="ARBA" id="ARBA00012483"/>
    </source>
</evidence>
<proteinExistence type="inferred from homology"/>
<gene>
    <name evidence="23" type="ORF">WG66_17543</name>
</gene>
<evidence type="ECO:0000256" key="9">
    <source>
        <dbReference type="ARBA" id="ARBA00022763"/>
    </source>
</evidence>
<dbReference type="InterPro" id="IPR039577">
    <property type="entry name" value="Rad18"/>
</dbReference>
<comment type="caution">
    <text evidence="23">The sequence shown here is derived from an EMBL/GenBank/DDBJ whole genome shotgun (WGS) entry which is preliminary data.</text>
</comment>
<dbReference type="InterPro" id="IPR017907">
    <property type="entry name" value="Znf_RING_CS"/>
</dbReference>
<dbReference type="InterPro" id="IPR013083">
    <property type="entry name" value="Znf_RING/FYVE/PHD"/>
</dbReference>
<evidence type="ECO:0000256" key="3">
    <source>
        <dbReference type="ARBA" id="ARBA00004906"/>
    </source>
</evidence>
<dbReference type="SUPFAM" id="SSF57850">
    <property type="entry name" value="RING/U-box"/>
    <property type="match status" value="1"/>
</dbReference>
<sequence length="357" mass="39968">MVAKAASSSGSFPMDIADPVDFPENTKAPGLRALDSALRCPICGELFDGPVTLVCGHCFCSLCIRQTLSQKQACPTCRKPDVNEGHLRVNTSMEEAVSAWKDGRAFVLQMIADREAAATNPPLSKKRKLSEVVESDTLGVAELPTSSSGELQSDGMCACPLCGKSVKMRMINEHIDRQCEDPVEKPIRSSKAQWQDILGPKSQATVRGKGKGKTSRDPDEDEPLPKKSYGVLKDKQIRELLQEYDLPTHGDRNTLINRHTQWVTLFNANLDKSEKFRQSIESLRKDLHQWETQQQKPKLKQEIQDPIEYQRQQRSEFDRLVAAARPKYSTPQDTQEHTQDRGAPPSRESDVIVLDND</sequence>
<dbReference type="GO" id="GO:0097505">
    <property type="term" value="C:Rad6-Rad18 complex"/>
    <property type="evidence" value="ECO:0007669"/>
    <property type="project" value="TreeGrafter"/>
</dbReference>
<comment type="similarity">
    <text evidence="4">Belongs to the RAD18 family.</text>
</comment>
<dbReference type="GO" id="GO:0008270">
    <property type="term" value="F:zinc ion binding"/>
    <property type="evidence" value="ECO:0007669"/>
    <property type="project" value="UniProtKB-KW"/>
</dbReference>
<evidence type="ECO:0000256" key="2">
    <source>
        <dbReference type="ARBA" id="ARBA00004123"/>
    </source>
</evidence>
<protein>
    <recommendedName>
        <fullName evidence="6">Postreplication repair E3 ubiquitin-protein ligase RAD18</fullName>
        <ecNumber evidence="5">2.3.2.27</ecNumber>
    </recommendedName>
    <alternativeName>
        <fullName evidence="17">Postreplication repair E3 ubiquitin-protein ligase rad18</fullName>
    </alternativeName>
    <alternativeName>
        <fullName evidence="16 18">RING-type E3 ubiquitin transferase RAD18</fullName>
    </alternativeName>
</protein>
<keyword evidence="8" id="KW-0479">Metal-binding</keyword>
<feature type="domain" description="SAP" evidence="22">
    <location>
        <begin position="229"/>
        <end position="263"/>
    </location>
</feature>
<reference evidence="23 24" key="1">
    <citation type="submission" date="2015-12" db="EMBL/GenBank/DDBJ databases">
        <title>Draft genome sequence of Moniliophthora roreri, the causal agent of frosty pod rot of cacao.</title>
        <authorList>
            <person name="Aime M.C."/>
            <person name="Diaz-Valderrama J.R."/>
            <person name="Kijpornyongpan T."/>
            <person name="Phillips-Mora W."/>
        </authorList>
    </citation>
    <scope>NUCLEOTIDE SEQUENCE [LARGE SCALE GENOMIC DNA]</scope>
    <source>
        <strain evidence="23 24">MCA 2952</strain>
    </source>
</reference>
<evidence type="ECO:0000313" key="23">
    <source>
        <dbReference type="EMBL" id="KTB29874.1"/>
    </source>
</evidence>
<keyword evidence="10 19" id="KW-0863">Zinc-finger</keyword>
<evidence type="ECO:0000256" key="18">
    <source>
        <dbReference type="ARBA" id="ARBA00082369"/>
    </source>
</evidence>
<dbReference type="PROSITE" id="PS00518">
    <property type="entry name" value="ZF_RING_1"/>
    <property type="match status" value="1"/>
</dbReference>
<dbReference type="Proteomes" id="UP000054988">
    <property type="component" value="Unassembled WGS sequence"/>
</dbReference>
<evidence type="ECO:0000256" key="8">
    <source>
        <dbReference type="ARBA" id="ARBA00022723"/>
    </source>
</evidence>
<evidence type="ECO:0000256" key="12">
    <source>
        <dbReference type="ARBA" id="ARBA00022833"/>
    </source>
</evidence>
<dbReference type="PROSITE" id="PS50800">
    <property type="entry name" value="SAP"/>
    <property type="match status" value="1"/>
</dbReference>
<keyword evidence="9" id="KW-0227">DNA damage</keyword>
<evidence type="ECO:0000256" key="14">
    <source>
        <dbReference type="ARBA" id="ARBA00023204"/>
    </source>
</evidence>
<keyword evidence="12" id="KW-0862">Zinc</keyword>
<dbReference type="GO" id="GO:0061630">
    <property type="term" value="F:ubiquitin protein ligase activity"/>
    <property type="evidence" value="ECO:0007669"/>
    <property type="project" value="UniProtKB-EC"/>
</dbReference>
<evidence type="ECO:0000256" key="20">
    <source>
        <dbReference type="SAM" id="MobiDB-lite"/>
    </source>
</evidence>
<dbReference type="Pfam" id="PF13923">
    <property type="entry name" value="zf-C3HC4_2"/>
    <property type="match status" value="1"/>
</dbReference>
<dbReference type="GO" id="GO:0006281">
    <property type="term" value="P:DNA repair"/>
    <property type="evidence" value="ECO:0007669"/>
    <property type="project" value="UniProtKB-KW"/>
</dbReference>
<dbReference type="InterPro" id="IPR003034">
    <property type="entry name" value="SAP_dom"/>
</dbReference>
<comment type="subcellular location">
    <subcellularLocation>
        <location evidence="2">Nucleus</location>
    </subcellularLocation>
</comment>
<evidence type="ECO:0000256" key="15">
    <source>
        <dbReference type="ARBA" id="ARBA00023242"/>
    </source>
</evidence>
<keyword evidence="14" id="KW-0234">DNA repair</keyword>
<evidence type="ECO:0000256" key="11">
    <source>
        <dbReference type="ARBA" id="ARBA00022786"/>
    </source>
</evidence>
<dbReference type="AlphaFoldDB" id="A0A0W0F0Z5"/>
<dbReference type="eggNOG" id="KOG0287">
    <property type="taxonomic scope" value="Eukaryota"/>
</dbReference>
<feature type="domain" description="RING-type" evidence="21">
    <location>
        <begin position="40"/>
        <end position="78"/>
    </location>
</feature>
<dbReference type="PANTHER" id="PTHR14134:SF2">
    <property type="entry name" value="E3 UBIQUITIN-PROTEIN LIGASE RAD18"/>
    <property type="match status" value="1"/>
</dbReference>
<dbReference type="GO" id="GO:0005634">
    <property type="term" value="C:nucleus"/>
    <property type="evidence" value="ECO:0007669"/>
    <property type="project" value="UniProtKB-SubCell"/>
</dbReference>
<keyword evidence="11" id="KW-0833">Ubl conjugation pathway</keyword>
<evidence type="ECO:0000256" key="13">
    <source>
        <dbReference type="ARBA" id="ARBA00023125"/>
    </source>
</evidence>
<accession>A0A0W0F0Z5</accession>
<organism evidence="23 24">
    <name type="scientific">Moniliophthora roreri</name>
    <name type="common">Frosty pod rot fungus</name>
    <name type="synonym">Monilia roreri</name>
    <dbReference type="NCBI Taxonomy" id="221103"/>
    <lineage>
        <taxon>Eukaryota</taxon>
        <taxon>Fungi</taxon>
        <taxon>Dikarya</taxon>
        <taxon>Basidiomycota</taxon>
        <taxon>Agaricomycotina</taxon>
        <taxon>Agaricomycetes</taxon>
        <taxon>Agaricomycetidae</taxon>
        <taxon>Agaricales</taxon>
        <taxon>Marasmiineae</taxon>
        <taxon>Marasmiaceae</taxon>
        <taxon>Moniliophthora</taxon>
    </lineage>
</organism>
<feature type="region of interest" description="Disordered" evidence="20">
    <location>
        <begin position="181"/>
        <end position="229"/>
    </location>
</feature>
<dbReference type="PROSITE" id="PS50089">
    <property type="entry name" value="ZF_RING_2"/>
    <property type="match status" value="1"/>
</dbReference>
<dbReference type="GO" id="GO:0006301">
    <property type="term" value="P:DNA damage tolerance"/>
    <property type="evidence" value="ECO:0007669"/>
    <property type="project" value="InterPro"/>
</dbReference>
<dbReference type="Gene3D" id="3.30.40.10">
    <property type="entry name" value="Zinc/RING finger domain, C3HC4 (zinc finger)"/>
    <property type="match status" value="1"/>
</dbReference>
<evidence type="ECO:0000256" key="19">
    <source>
        <dbReference type="PROSITE-ProRule" id="PRU00175"/>
    </source>
</evidence>
<dbReference type="SMART" id="SM00184">
    <property type="entry name" value="RING"/>
    <property type="match status" value="1"/>
</dbReference>
<dbReference type="EMBL" id="LATX01002407">
    <property type="protein sequence ID" value="KTB29874.1"/>
    <property type="molecule type" value="Genomic_DNA"/>
</dbReference>
<evidence type="ECO:0000256" key="1">
    <source>
        <dbReference type="ARBA" id="ARBA00000900"/>
    </source>
</evidence>
<evidence type="ECO:0000256" key="16">
    <source>
        <dbReference type="ARBA" id="ARBA00031783"/>
    </source>
</evidence>
<comment type="pathway">
    <text evidence="3">Protein modification; protein ubiquitination.</text>
</comment>
<dbReference type="SMART" id="SM00513">
    <property type="entry name" value="SAP"/>
    <property type="match status" value="1"/>
</dbReference>
<evidence type="ECO:0000313" key="24">
    <source>
        <dbReference type="Proteomes" id="UP000054988"/>
    </source>
</evidence>
<keyword evidence="7" id="KW-0808">Transferase</keyword>
<evidence type="ECO:0000256" key="7">
    <source>
        <dbReference type="ARBA" id="ARBA00022679"/>
    </source>
</evidence>
<dbReference type="PANTHER" id="PTHR14134">
    <property type="entry name" value="E3 UBIQUITIN-PROTEIN LIGASE RAD18"/>
    <property type="match status" value="1"/>
</dbReference>
<dbReference type="Pfam" id="PF02037">
    <property type="entry name" value="SAP"/>
    <property type="match status" value="1"/>
</dbReference>
<dbReference type="GO" id="GO:0006513">
    <property type="term" value="P:protein monoubiquitination"/>
    <property type="evidence" value="ECO:0007669"/>
    <property type="project" value="InterPro"/>
</dbReference>
<evidence type="ECO:0000256" key="17">
    <source>
        <dbReference type="ARBA" id="ARBA00074353"/>
    </source>
</evidence>
<dbReference type="GO" id="GO:0003697">
    <property type="term" value="F:single-stranded DNA binding"/>
    <property type="evidence" value="ECO:0007669"/>
    <property type="project" value="InterPro"/>
</dbReference>
<feature type="region of interest" description="Disordered" evidence="20">
    <location>
        <begin position="325"/>
        <end position="357"/>
    </location>
</feature>
<dbReference type="FunFam" id="3.30.40.10:FF:000172">
    <property type="entry name" value="E3 ubiquitin-protein ligase RAD18"/>
    <property type="match status" value="1"/>
</dbReference>
<evidence type="ECO:0000259" key="21">
    <source>
        <dbReference type="PROSITE" id="PS50089"/>
    </source>
</evidence>